<reference evidence="2" key="2">
    <citation type="submission" date="2021-09" db="EMBL/GenBank/DDBJ databases">
        <authorList>
            <person name="Gilroy R."/>
        </authorList>
    </citation>
    <scope>NUCLEOTIDE SEQUENCE</scope>
    <source>
        <strain evidence="2">CHK171-7178</strain>
    </source>
</reference>
<keyword evidence="1" id="KW-0472">Membrane</keyword>
<feature type="transmembrane region" description="Helical" evidence="1">
    <location>
        <begin position="21"/>
        <end position="44"/>
    </location>
</feature>
<keyword evidence="1" id="KW-0812">Transmembrane</keyword>
<evidence type="ECO:0000313" key="3">
    <source>
        <dbReference type="Proteomes" id="UP000698173"/>
    </source>
</evidence>
<sequence length="185" mass="20752">MEEFENRKDLSWMQELFVKRTLIGFILKVSGLVVISWGIIYAFILQVSFSQPGLDGMSMIESVGGIGSIGFMTVLATYAIYGILLIGFGEVIDLLQKIYDRNEPYPQALQAVENNSDAANVPIPLFAEQEIKAFYSEQNIWIDSISPTRNRNVFIVKGNGRTEYIELGEATPKVLTEEEIGNLFN</sequence>
<name>A0A921KFU3_SPOPS</name>
<feature type="transmembrane region" description="Helical" evidence="1">
    <location>
        <begin position="64"/>
        <end position="88"/>
    </location>
</feature>
<dbReference type="EMBL" id="DYWT01000311">
    <property type="protein sequence ID" value="HJF34211.1"/>
    <property type="molecule type" value="Genomic_DNA"/>
</dbReference>
<protein>
    <submittedName>
        <fullName evidence="2">Uncharacterized protein</fullName>
    </submittedName>
</protein>
<reference evidence="2" key="1">
    <citation type="journal article" date="2021" name="PeerJ">
        <title>Extensive microbial diversity within the chicken gut microbiome revealed by metagenomics and culture.</title>
        <authorList>
            <person name="Gilroy R."/>
            <person name="Ravi A."/>
            <person name="Getino M."/>
            <person name="Pursley I."/>
            <person name="Horton D.L."/>
            <person name="Alikhan N.F."/>
            <person name="Baker D."/>
            <person name="Gharbi K."/>
            <person name="Hall N."/>
            <person name="Watson M."/>
            <person name="Adriaenssens E.M."/>
            <person name="Foster-Nyarko E."/>
            <person name="Jarju S."/>
            <person name="Secka A."/>
            <person name="Antonio M."/>
            <person name="Oren A."/>
            <person name="Chaudhuri R.R."/>
            <person name="La Ragione R."/>
            <person name="Hildebrand F."/>
            <person name="Pallen M.J."/>
        </authorList>
    </citation>
    <scope>NUCLEOTIDE SEQUENCE</scope>
    <source>
        <strain evidence="2">CHK171-7178</strain>
    </source>
</reference>
<dbReference type="AlphaFoldDB" id="A0A921KFU3"/>
<gene>
    <name evidence="2" type="ORF">K8V56_20810</name>
</gene>
<dbReference type="Proteomes" id="UP000698173">
    <property type="component" value="Unassembled WGS sequence"/>
</dbReference>
<evidence type="ECO:0000256" key="1">
    <source>
        <dbReference type="SAM" id="Phobius"/>
    </source>
</evidence>
<proteinExistence type="predicted"/>
<comment type="caution">
    <text evidence="2">The sequence shown here is derived from an EMBL/GenBank/DDBJ whole genome shotgun (WGS) entry which is preliminary data.</text>
</comment>
<keyword evidence="1" id="KW-1133">Transmembrane helix</keyword>
<accession>A0A921KFU3</accession>
<organism evidence="2 3">
    <name type="scientific">Sporosarcina psychrophila</name>
    <name type="common">Bacillus psychrophilus</name>
    <dbReference type="NCBI Taxonomy" id="1476"/>
    <lineage>
        <taxon>Bacteria</taxon>
        <taxon>Bacillati</taxon>
        <taxon>Bacillota</taxon>
        <taxon>Bacilli</taxon>
        <taxon>Bacillales</taxon>
        <taxon>Caryophanaceae</taxon>
        <taxon>Sporosarcina</taxon>
    </lineage>
</organism>
<evidence type="ECO:0000313" key="2">
    <source>
        <dbReference type="EMBL" id="HJF34211.1"/>
    </source>
</evidence>